<keyword evidence="3" id="KW-0560">Oxidoreductase</keyword>
<dbReference type="Pfam" id="PF00106">
    <property type="entry name" value="adh_short"/>
    <property type="match status" value="1"/>
</dbReference>
<accession>M2T319</accession>
<dbReference type="EMBL" id="KB445644">
    <property type="protein sequence ID" value="EMD63442.1"/>
    <property type="molecule type" value="Genomic_DNA"/>
</dbReference>
<dbReference type="RefSeq" id="XP_007700558.1">
    <property type="nucleotide sequence ID" value="XM_007702368.1"/>
</dbReference>
<evidence type="ECO:0000313" key="4">
    <source>
        <dbReference type="EMBL" id="EMD63442.1"/>
    </source>
</evidence>
<sequence length="326" mass="36256">MVFKKLRVKLGNQLSQVFPPAPTFTEDSLPDLKDKVFLVTGASTGVGKELARLLYSRNDTIYAAARSLDKTTAALEWIKEQHPSSKGKLSHVHLDLNDLEGIKPSVEKFLAQESRLDVLINNAGVMMTPQGSTTKQGYEQQLGTNCVAPFLFTKLLTPLLIVTAKKEPAESVRVVWVSSSLADVAAPKGGVDMQNLDYKKNAGPTTKYSISKGGNILQALEFQRRYGAEGVVSVPLNPGNLRTELTRHIPAWQKMIIKFILHPPVNGAYTELFASLAPEAAKLKESEWVVPFGRVMPLRKDYWGQEGKETAKAFWEWNEQQVERYT</sequence>
<reference evidence="5" key="2">
    <citation type="journal article" date="2013" name="PLoS Genet.">
        <title>Comparative genome structure, secondary metabolite, and effector coding capacity across Cochliobolus pathogens.</title>
        <authorList>
            <person name="Condon B.J."/>
            <person name="Leng Y."/>
            <person name="Wu D."/>
            <person name="Bushley K.E."/>
            <person name="Ohm R.A."/>
            <person name="Otillar R."/>
            <person name="Martin J."/>
            <person name="Schackwitz W."/>
            <person name="Grimwood J."/>
            <person name="MohdZainudin N."/>
            <person name="Xue C."/>
            <person name="Wang R."/>
            <person name="Manning V.A."/>
            <person name="Dhillon B."/>
            <person name="Tu Z.J."/>
            <person name="Steffenson B.J."/>
            <person name="Salamov A."/>
            <person name="Sun H."/>
            <person name="Lowry S."/>
            <person name="LaButti K."/>
            <person name="Han J."/>
            <person name="Copeland A."/>
            <person name="Lindquist E."/>
            <person name="Barry K."/>
            <person name="Schmutz J."/>
            <person name="Baker S.E."/>
            <person name="Ciuffetti L.M."/>
            <person name="Grigoriev I.V."/>
            <person name="Zhong S."/>
            <person name="Turgeon B.G."/>
        </authorList>
    </citation>
    <scope>NUCLEOTIDE SEQUENCE [LARGE SCALE GENOMIC DNA]</scope>
    <source>
        <strain evidence="5">ND90Pr / ATCC 201652</strain>
    </source>
</reference>
<dbReference type="GeneID" id="19133315"/>
<dbReference type="Proteomes" id="UP000016934">
    <property type="component" value="Unassembled WGS sequence"/>
</dbReference>
<protein>
    <submittedName>
        <fullName evidence="4">Uncharacterized protein</fullName>
    </submittedName>
</protein>
<dbReference type="Gene3D" id="3.40.50.720">
    <property type="entry name" value="NAD(P)-binding Rossmann-like Domain"/>
    <property type="match status" value="1"/>
</dbReference>
<gene>
    <name evidence="4" type="ORF">COCSADRAFT_181715</name>
</gene>
<keyword evidence="2" id="KW-0521">NADP</keyword>
<dbReference type="PANTHER" id="PTHR24320:SF236">
    <property type="entry name" value="SHORT-CHAIN DEHYDROGENASE-RELATED"/>
    <property type="match status" value="1"/>
</dbReference>
<proteinExistence type="inferred from homology"/>
<evidence type="ECO:0000256" key="1">
    <source>
        <dbReference type="ARBA" id="ARBA00006484"/>
    </source>
</evidence>
<dbReference type="SUPFAM" id="SSF51735">
    <property type="entry name" value="NAD(P)-binding Rossmann-fold domains"/>
    <property type="match status" value="1"/>
</dbReference>
<dbReference type="InterPro" id="IPR036291">
    <property type="entry name" value="NAD(P)-bd_dom_sf"/>
</dbReference>
<comment type="similarity">
    <text evidence="1">Belongs to the short-chain dehydrogenases/reductases (SDR) family.</text>
</comment>
<evidence type="ECO:0000313" key="5">
    <source>
        <dbReference type="Proteomes" id="UP000016934"/>
    </source>
</evidence>
<reference evidence="4 5" key="1">
    <citation type="journal article" date="2012" name="PLoS Pathog.">
        <title>Diverse lifestyles and strategies of plant pathogenesis encoded in the genomes of eighteen Dothideomycetes fungi.</title>
        <authorList>
            <person name="Ohm R.A."/>
            <person name="Feau N."/>
            <person name="Henrissat B."/>
            <person name="Schoch C.L."/>
            <person name="Horwitz B.A."/>
            <person name="Barry K.W."/>
            <person name="Condon B.J."/>
            <person name="Copeland A.C."/>
            <person name="Dhillon B."/>
            <person name="Glaser F."/>
            <person name="Hesse C.N."/>
            <person name="Kosti I."/>
            <person name="LaButti K."/>
            <person name="Lindquist E.A."/>
            <person name="Lucas S."/>
            <person name="Salamov A.A."/>
            <person name="Bradshaw R.E."/>
            <person name="Ciuffetti L."/>
            <person name="Hamelin R.C."/>
            <person name="Kema G.H.J."/>
            <person name="Lawrence C."/>
            <person name="Scott J.A."/>
            <person name="Spatafora J.W."/>
            <person name="Turgeon B.G."/>
            <person name="de Wit P.J.G.M."/>
            <person name="Zhong S."/>
            <person name="Goodwin S.B."/>
            <person name="Grigoriev I.V."/>
        </authorList>
    </citation>
    <scope>NUCLEOTIDE SEQUENCE [LARGE SCALE GENOMIC DNA]</scope>
    <source>
        <strain evidence="5">ND90Pr / ATCC 201652</strain>
    </source>
</reference>
<evidence type="ECO:0000256" key="3">
    <source>
        <dbReference type="ARBA" id="ARBA00023002"/>
    </source>
</evidence>
<dbReference type="OMA" id="FHSTEFA"/>
<dbReference type="HOGENOM" id="CLU_010194_44_6_1"/>
<dbReference type="OrthoDB" id="191139at2759"/>
<dbReference type="GO" id="GO:0016491">
    <property type="term" value="F:oxidoreductase activity"/>
    <property type="evidence" value="ECO:0007669"/>
    <property type="project" value="UniProtKB-KW"/>
</dbReference>
<dbReference type="KEGG" id="bsc:COCSADRAFT_181715"/>
<dbReference type="PRINTS" id="PR00081">
    <property type="entry name" value="GDHRDH"/>
</dbReference>
<name>M2T319_COCSN</name>
<dbReference type="AlphaFoldDB" id="M2T319"/>
<dbReference type="InterPro" id="IPR002347">
    <property type="entry name" value="SDR_fam"/>
</dbReference>
<organism evidence="4 5">
    <name type="scientific">Cochliobolus sativus (strain ND90Pr / ATCC 201652)</name>
    <name type="common">Common root rot and spot blotch fungus</name>
    <name type="synonym">Bipolaris sorokiniana</name>
    <dbReference type="NCBI Taxonomy" id="665912"/>
    <lineage>
        <taxon>Eukaryota</taxon>
        <taxon>Fungi</taxon>
        <taxon>Dikarya</taxon>
        <taxon>Ascomycota</taxon>
        <taxon>Pezizomycotina</taxon>
        <taxon>Dothideomycetes</taxon>
        <taxon>Pleosporomycetidae</taxon>
        <taxon>Pleosporales</taxon>
        <taxon>Pleosporineae</taxon>
        <taxon>Pleosporaceae</taxon>
        <taxon>Bipolaris</taxon>
    </lineage>
</organism>
<dbReference type="PANTHER" id="PTHR24320">
    <property type="entry name" value="RETINOL DEHYDROGENASE"/>
    <property type="match status" value="1"/>
</dbReference>
<dbReference type="eggNOG" id="KOG1208">
    <property type="taxonomic scope" value="Eukaryota"/>
</dbReference>
<keyword evidence="5" id="KW-1185">Reference proteome</keyword>
<evidence type="ECO:0000256" key="2">
    <source>
        <dbReference type="ARBA" id="ARBA00022857"/>
    </source>
</evidence>